<accession>A0A6J3LUT3</accession>
<dbReference type="AlphaFoldDB" id="A0A6J3LUT3"/>
<keyword evidence="4" id="KW-1185">Reference proteome</keyword>
<feature type="signal peptide" evidence="3">
    <location>
        <begin position="1"/>
        <end position="18"/>
    </location>
</feature>
<feature type="chain" id="PRO_5026895033" description="Mid2 domain-containing protein" evidence="3">
    <location>
        <begin position="19"/>
        <end position="336"/>
    </location>
</feature>
<dbReference type="OrthoDB" id="5215637at2759"/>
<proteinExistence type="predicted"/>
<evidence type="ECO:0008006" key="6">
    <source>
        <dbReference type="Google" id="ProtNLM"/>
    </source>
</evidence>
<protein>
    <recommendedName>
        <fullName evidence="6">Mid2 domain-containing protein</fullName>
    </recommendedName>
</protein>
<evidence type="ECO:0000256" key="3">
    <source>
        <dbReference type="SAM" id="SignalP"/>
    </source>
</evidence>
<evidence type="ECO:0000313" key="5">
    <source>
        <dbReference type="RefSeq" id="XP_033455413.1"/>
    </source>
</evidence>
<evidence type="ECO:0000256" key="1">
    <source>
        <dbReference type="SAM" id="MobiDB-lite"/>
    </source>
</evidence>
<feature type="compositionally biased region" description="Basic and acidic residues" evidence="1">
    <location>
        <begin position="319"/>
        <end position="336"/>
    </location>
</feature>
<dbReference type="Proteomes" id="UP000504637">
    <property type="component" value="Unplaced"/>
</dbReference>
<feature type="transmembrane region" description="Helical" evidence="2">
    <location>
        <begin position="237"/>
        <end position="260"/>
    </location>
</feature>
<organism evidence="5">
    <name type="scientific">Dissoconium aciculare CBS 342.82</name>
    <dbReference type="NCBI Taxonomy" id="1314786"/>
    <lineage>
        <taxon>Eukaryota</taxon>
        <taxon>Fungi</taxon>
        <taxon>Dikarya</taxon>
        <taxon>Ascomycota</taxon>
        <taxon>Pezizomycotina</taxon>
        <taxon>Dothideomycetes</taxon>
        <taxon>Dothideomycetidae</taxon>
        <taxon>Mycosphaerellales</taxon>
        <taxon>Dissoconiaceae</taxon>
        <taxon>Dissoconium</taxon>
    </lineage>
</organism>
<reference evidence="5" key="2">
    <citation type="submission" date="2020-04" db="EMBL/GenBank/DDBJ databases">
        <authorList>
            <consortium name="NCBI Genome Project"/>
        </authorList>
    </citation>
    <scope>NUCLEOTIDE SEQUENCE</scope>
    <source>
        <strain evidence="5">CBS 342.82</strain>
    </source>
</reference>
<feature type="region of interest" description="Disordered" evidence="1">
    <location>
        <begin position="314"/>
        <end position="336"/>
    </location>
</feature>
<dbReference type="CDD" id="cd12087">
    <property type="entry name" value="TM_EGFR-like"/>
    <property type="match status" value="1"/>
</dbReference>
<gene>
    <name evidence="5" type="ORF">K489DRAFT_374399</name>
</gene>
<reference evidence="5" key="1">
    <citation type="submission" date="2020-01" db="EMBL/GenBank/DDBJ databases">
        <authorList>
            <consortium name="DOE Joint Genome Institute"/>
            <person name="Haridas S."/>
            <person name="Albert R."/>
            <person name="Binder M."/>
            <person name="Bloem J."/>
            <person name="Labutti K."/>
            <person name="Salamov A."/>
            <person name="Andreopoulos B."/>
            <person name="Baker S.E."/>
            <person name="Barry K."/>
            <person name="Bills G."/>
            <person name="Bluhm B.H."/>
            <person name="Cannon C."/>
            <person name="Castanera R."/>
            <person name="Culley D.E."/>
            <person name="Daum C."/>
            <person name="Ezra D."/>
            <person name="Gonzalez J.B."/>
            <person name="Henrissat B."/>
            <person name="Kuo A."/>
            <person name="Liang C."/>
            <person name="Lipzen A."/>
            <person name="Lutzoni F."/>
            <person name="Magnuson J."/>
            <person name="Mondo S."/>
            <person name="Nolan M."/>
            <person name="Ohm R."/>
            <person name="Pangilinan J."/>
            <person name="Park H.-J."/>
            <person name="Ramirez L."/>
            <person name="Alfaro M."/>
            <person name="Sun H."/>
            <person name="Tritt A."/>
            <person name="Yoshinaga Y."/>
            <person name="Zwiers L.-H."/>
            <person name="Turgeon B.G."/>
            <person name="Goodwin S.B."/>
            <person name="Spatafora J.W."/>
            <person name="Crous P.W."/>
            <person name="Grigoriev I.V."/>
        </authorList>
    </citation>
    <scope>NUCLEOTIDE SEQUENCE</scope>
    <source>
        <strain evidence="5">CBS 342.82</strain>
    </source>
</reference>
<keyword evidence="2" id="KW-0472">Membrane</keyword>
<dbReference type="GeneID" id="54361318"/>
<reference evidence="5" key="3">
    <citation type="submission" date="2025-08" db="UniProtKB">
        <authorList>
            <consortium name="RefSeq"/>
        </authorList>
    </citation>
    <scope>IDENTIFICATION</scope>
    <source>
        <strain evidence="5">CBS 342.82</strain>
    </source>
</reference>
<evidence type="ECO:0000256" key="2">
    <source>
        <dbReference type="SAM" id="Phobius"/>
    </source>
</evidence>
<feature type="region of interest" description="Disordered" evidence="1">
    <location>
        <begin position="198"/>
        <end position="227"/>
    </location>
</feature>
<evidence type="ECO:0000313" key="4">
    <source>
        <dbReference type="Proteomes" id="UP000504637"/>
    </source>
</evidence>
<keyword evidence="2" id="KW-0812">Transmembrane</keyword>
<keyword evidence="2" id="KW-1133">Transmembrane helix</keyword>
<name>A0A6J3LUT3_9PEZI</name>
<keyword evidence="3" id="KW-0732">Signal</keyword>
<dbReference type="RefSeq" id="XP_033455413.1">
    <property type="nucleotide sequence ID" value="XM_033603518.1"/>
</dbReference>
<sequence length="336" mass="35763">MITRSLFFLALLATSVCATSSQCYYPDGTAAGINEYVVCNAGSSDKFSTCCGSVDMCTTNGFCKWQAWRYNNFLWRNGCTDPNWNSPNCAQYCTTNPKTGQKYSTSQLVYACSETTYCCSSYPGKDVPVQAYDTQGNYSCCNDPSQVFDAGPANYLSGQKDFTTSMFPTTTTATGATSSSKTTAATQISGLTLATGIPSSSPASTSTGAASPTSQQQSDLSSNPSSSTFTGLSTGTIVGLVIGGLAVVTIGVAFIAWLLIKSRHQVLLREKLAPTCVDPAQTLPFDGRQWYGQEYKSGTMLGYTCEIGPGQVSEMGATKPHELGAERFSGRRRELP</sequence>